<gene>
    <name evidence="2" type="ORF">BT63DRAFT_414594</name>
</gene>
<sequence length="174" mass="20038">MPEGVECGFEGFGNYQKVVPSFTEAVIPTLNTPRTCEQESFYQEHADGSRQMQKQLHPKGRSRTAPERTAEMGNCNCNGVGFRFGDYQKDQDWLKGKNKGAAFHDQFDWYEAVIKILEPPGTRLYCDSPRWSRLPPIRQDVIETAYRWLLLWNTATCPYQNTPYNGVKSEEFAK</sequence>
<reference evidence="2" key="1">
    <citation type="journal article" date="2020" name="Stud. Mycol.">
        <title>101 Dothideomycetes genomes: a test case for predicting lifestyles and emergence of pathogens.</title>
        <authorList>
            <person name="Haridas S."/>
            <person name="Albert R."/>
            <person name="Binder M."/>
            <person name="Bloem J."/>
            <person name="Labutti K."/>
            <person name="Salamov A."/>
            <person name="Andreopoulos B."/>
            <person name="Baker S."/>
            <person name="Barry K."/>
            <person name="Bills G."/>
            <person name="Bluhm B."/>
            <person name="Cannon C."/>
            <person name="Castanera R."/>
            <person name="Culley D."/>
            <person name="Daum C."/>
            <person name="Ezra D."/>
            <person name="Gonzalez J."/>
            <person name="Henrissat B."/>
            <person name="Kuo A."/>
            <person name="Liang C."/>
            <person name="Lipzen A."/>
            <person name="Lutzoni F."/>
            <person name="Magnuson J."/>
            <person name="Mondo S."/>
            <person name="Nolan M."/>
            <person name="Ohm R."/>
            <person name="Pangilinan J."/>
            <person name="Park H.-J."/>
            <person name="Ramirez L."/>
            <person name="Alfaro M."/>
            <person name="Sun H."/>
            <person name="Tritt A."/>
            <person name="Yoshinaga Y."/>
            <person name="Zwiers L.-H."/>
            <person name="Turgeon B."/>
            <person name="Goodwin S."/>
            <person name="Spatafora J."/>
            <person name="Crous P."/>
            <person name="Grigoriev I."/>
        </authorList>
    </citation>
    <scope>NUCLEOTIDE SEQUENCE</scope>
    <source>
        <strain evidence="2">CBS 115976</strain>
    </source>
</reference>
<dbReference type="Proteomes" id="UP000799302">
    <property type="component" value="Unassembled WGS sequence"/>
</dbReference>
<evidence type="ECO:0000313" key="3">
    <source>
        <dbReference type="Proteomes" id="UP000799302"/>
    </source>
</evidence>
<keyword evidence="3" id="KW-1185">Reference proteome</keyword>
<organism evidence="2 3">
    <name type="scientific">Microthyrium microscopicum</name>
    <dbReference type="NCBI Taxonomy" id="703497"/>
    <lineage>
        <taxon>Eukaryota</taxon>
        <taxon>Fungi</taxon>
        <taxon>Dikarya</taxon>
        <taxon>Ascomycota</taxon>
        <taxon>Pezizomycotina</taxon>
        <taxon>Dothideomycetes</taxon>
        <taxon>Dothideomycetes incertae sedis</taxon>
        <taxon>Microthyriales</taxon>
        <taxon>Microthyriaceae</taxon>
        <taxon>Microthyrium</taxon>
    </lineage>
</organism>
<dbReference type="AlphaFoldDB" id="A0A6A6U9H5"/>
<name>A0A6A6U9H5_9PEZI</name>
<protein>
    <submittedName>
        <fullName evidence="2">Uncharacterized protein</fullName>
    </submittedName>
</protein>
<accession>A0A6A6U9H5</accession>
<evidence type="ECO:0000313" key="2">
    <source>
        <dbReference type="EMBL" id="KAF2668610.1"/>
    </source>
</evidence>
<dbReference type="EMBL" id="MU004236">
    <property type="protein sequence ID" value="KAF2668610.1"/>
    <property type="molecule type" value="Genomic_DNA"/>
</dbReference>
<feature type="region of interest" description="Disordered" evidence="1">
    <location>
        <begin position="44"/>
        <end position="70"/>
    </location>
</feature>
<evidence type="ECO:0000256" key="1">
    <source>
        <dbReference type="SAM" id="MobiDB-lite"/>
    </source>
</evidence>
<proteinExistence type="predicted"/>